<dbReference type="RefSeq" id="WP_377128996.1">
    <property type="nucleotide sequence ID" value="NZ_JBHUON010000018.1"/>
</dbReference>
<keyword evidence="1" id="KW-0472">Membrane</keyword>
<sequence length="215" mass="24729">MKECEFEYTDQVTPYILFLGSFAVVPLMLFLCYIFLKDAVVLDVILAISAGMAFFLFNKHRLKKTGTARLSDTEMNLELSSTVVHVAFNKLKYYYIYNGKNGIVFTLGFLDGTKRKFAVNNNFCNIEPLEILLAQFRSAIDEYNVQKQVNIIHLESILARKNAAYVLIVVTILIILGFVLTSMPVIIIPIAFTLPILFNWFHYFQLKRNNKLVDF</sequence>
<dbReference type="Proteomes" id="UP001597601">
    <property type="component" value="Unassembled WGS sequence"/>
</dbReference>
<feature type="transmembrane region" description="Helical" evidence="1">
    <location>
        <begin position="40"/>
        <end position="57"/>
    </location>
</feature>
<feature type="transmembrane region" description="Helical" evidence="1">
    <location>
        <begin position="186"/>
        <end position="204"/>
    </location>
</feature>
<protein>
    <recommendedName>
        <fullName evidence="4">PH (Pleckstrin Homology) domain-containing protein</fullName>
    </recommendedName>
</protein>
<feature type="transmembrane region" description="Helical" evidence="1">
    <location>
        <begin position="163"/>
        <end position="180"/>
    </location>
</feature>
<evidence type="ECO:0000313" key="2">
    <source>
        <dbReference type="EMBL" id="MFD2865870.1"/>
    </source>
</evidence>
<comment type="caution">
    <text evidence="2">The sequence shown here is derived from an EMBL/GenBank/DDBJ whole genome shotgun (WGS) entry which is preliminary data.</text>
</comment>
<keyword evidence="1" id="KW-0812">Transmembrane</keyword>
<keyword evidence="3" id="KW-1185">Reference proteome</keyword>
<proteinExistence type="predicted"/>
<dbReference type="EMBL" id="JBHUON010000018">
    <property type="protein sequence ID" value="MFD2865870.1"/>
    <property type="molecule type" value="Genomic_DNA"/>
</dbReference>
<organism evidence="2 3">
    <name type="scientific">Mucilaginibacter antarcticus</name>
    <dbReference type="NCBI Taxonomy" id="1855725"/>
    <lineage>
        <taxon>Bacteria</taxon>
        <taxon>Pseudomonadati</taxon>
        <taxon>Bacteroidota</taxon>
        <taxon>Sphingobacteriia</taxon>
        <taxon>Sphingobacteriales</taxon>
        <taxon>Sphingobacteriaceae</taxon>
        <taxon>Mucilaginibacter</taxon>
    </lineage>
</organism>
<reference evidence="3" key="1">
    <citation type="journal article" date="2019" name="Int. J. Syst. Evol. Microbiol.">
        <title>The Global Catalogue of Microorganisms (GCM) 10K type strain sequencing project: providing services to taxonomists for standard genome sequencing and annotation.</title>
        <authorList>
            <consortium name="The Broad Institute Genomics Platform"/>
            <consortium name="The Broad Institute Genome Sequencing Center for Infectious Disease"/>
            <person name="Wu L."/>
            <person name="Ma J."/>
        </authorList>
    </citation>
    <scope>NUCLEOTIDE SEQUENCE [LARGE SCALE GENOMIC DNA]</scope>
    <source>
        <strain evidence="3">KCTC 52232</strain>
    </source>
</reference>
<accession>A0ABW5XQ13</accession>
<keyword evidence="1" id="KW-1133">Transmembrane helix</keyword>
<name>A0ABW5XQ13_9SPHI</name>
<evidence type="ECO:0000313" key="3">
    <source>
        <dbReference type="Proteomes" id="UP001597601"/>
    </source>
</evidence>
<evidence type="ECO:0000256" key="1">
    <source>
        <dbReference type="SAM" id="Phobius"/>
    </source>
</evidence>
<feature type="transmembrane region" description="Helical" evidence="1">
    <location>
        <begin position="12"/>
        <end position="34"/>
    </location>
</feature>
<gene>
    <name evidence="2" type="ORF">ACFSYC_14310</name>
</gene>
<evidence type="ECO:0008006" key="4">
    <source>
        <dbReference type="Google" id="ProtNLM"/>
    </source>
</evidence>